<accession>A0A023D8G9</accession>
<dbReference type="AlphaFoldDB" id="A0A023D8G9"/>
<gene>
    <name evidence="1" type="ORF">Amme_139_004</name>
</gene>
<evidence type="ECO:0000313" key="2">
    <source>
        <dbReference type="Proteomes" id="UP000019760"/>
    </source>
</evidence>
<proteinExistence type="predicted"/>
<dbReference type="Proteomes" id="UP000019760">
    <property type="component" value="Unassembled WGS sequence"/>
</dbReference>
<name>A0A023D8G9_ACIMT</name>
<evidence type="ECO:0000313" key="1">
    <source>
        <dbReference type="EMBL" id="GAJ30467.1"/>
    </source>
</evidence>
<dbReference type="OrthoDB" id="8261795at2"/>
<reference evidence="2" key="1">
    <citation type="journal article" date="2014" name="FEMS Microbiol. Lett.">
        <title>Draft Genomic DNA Sequence of the Facultatively Methylotrophic Bacterium Acidomonas methanolica type strain MB58.</title>
        <authorList>
            <person name="Higashiura N."/>
            <person name="Hadano H."/>
            <person name="Hirakawa H."/>
            <person name="Matsutani M."/>
            <person name="Takabe S."/>
            <person name="Matsushita K."/>
            <person name="Azuma Y."/>
        </authorList>
    </citation>
    <scope>NUCLEOTIDE SEQUENCE [LARGE SCALE GENOMIC DNA]</scope>
    <source>
        <strain evidence="2">MB58</strain>
    </source>
</reference>
<organism evidence="1 2">
    <name type="scientific">Acidomonas methanolica NBRC 104435</name>
    <dbReference type="NCBI Taxonomy" id="1231351"/>
    <lineage>
        <taxon>Bacteria</taxon>
        <taxon>Pseudomonadati</taxon>
        <taxon>Pseudomonadota</taxon>
        <taxon>Alphaproteobacteria</taxon>
        <taxon>Acetobacterales</taxon>
        <taxon>Acetobacteraceae</taxon>
        <taxon>Acidomonas</taxon>
    </lineage>
</organism>
<reference evidence="1 2" key="2">
    <citation type="journal article" date="2014" name="FEMS Microbiol. Lett.">
        <title>Draft genomic DNA sequence of the facultatively methylotrophic bacterium Acidomonas methanolica type strain MB58.</title>
        <authorList>
            <person name="Higashiura N."/>
            <person name="Hadano H."/>
            <person name="Hirakawa H."/>
            <person name="Matsutani M."/>
            <person name="Takabe S."/>
            <person name="Matsushita K."/>
            <person name="Azuma Y."/>
        </authorList>
    </citation>
    <scope>NUCLEOTIDE SEQUENCE [LARGE SCALE GENOMIC DNA]</scope>
    <source>
        <strain evidence="1 2">MB58</strain>
    </source>
</reference>
<comment type="caution">
    <text evidence="1">The sequence shown here is derived from an EMBL/GenBank/DDBJ whole genome shotgun (WGS) entry which is preliminary data.</text>
</comment>
<sequence>MTALPPAISLDSLAPAERIALCWIRALMGRVMHGKSVTWKGARRKLREALYIAATSASRRVPVLIAMRDERQGQGTQTILIAVARQLPVILNAMIQKGQPLQIT</sequence>
<dbReference type="EMBL" id="BAND01000138">
    <property type="protein sequence ID" value="GAJ30467.1"/>
    <property type="molecule type" value="Genomic_DNA"/>
</dbReference>
<keyword evidence="2" id="KW-1185">Reference proteome</keyword>
<dbReference type="RefSeq" id="WP_132126904.1">
    <property type="nucleotide sequence ID" value="NZ_BAND01000138.1"/>
</dbReference>
<evidence type="ECO:0008006" key="3">
    <source>
        <dbReference type="Google" id="ProtNLM"/>
    </source>
</evidence>
<protein>
    <recommendedName>
        <fullName evidence="3">Transposase</fullName>
    </recommendedName>
</protein>